<reference evidence="1 2" key="1">
    <citation type="journal article" date="2019" name="Int. J. Syst. Evol. Microbiol.">
        <title>The Global Catalogue of Microorganisms (GCM) 10K type strain sequencing project: providing services to taxonomists for standard genome sequencing and annotation.</title>
        <authorList>
            <consortium name="The Broad Institute Genomics Platform"/>
            <consortium name="The Broad Institute Genome Sequencing Center for Infectious Disease"/>
            <person name="Wu L."/>
            <person name="Ma J."/>
        </authorList>
    </citation>
    <scope>NUCLEOTIDE SEQUENCE [LARGE SCALE GENOMIC DNA]</scope>
    <source>
        <strain evidence="1 2">JCM 16009</strain>
    </source>
</reference>
<dbReference type="EMBL" id="BAAAQK010000005">
    <property type="protein sequence ID" value="GAA1840838.1"/>
    <property type="molecule type" value="Genomic_DNA"/>
</dbReference>
<evidence type="ECO:0000313" key="2">
    <source>
        <dbReference type="Proteomes" id="UP001500449"/>
    </source>
</evidence>
<protein>
    <submittedName>
        <fullName evidence="1">Uncharacterized protein</fullName>
    </submittedName>
</protein>
<name>A0ABN2MVY7_9PSEU</name>
<proteinExistence type="predicted"/>
<comment type="caution">
    <text evidence="1">The sequence shown here is derived from an EMBL/GenBank/DDBJ whole genome shotgun (WGS) entry which is preliminary data.</text>
</comment>
<organism evidence="1 2">
    <name type="scientific">Pseudonocardia ailaonensis</name>
    <dbReference type="NCBI Taxonomy" id="367279"/>
    <lineage>
        <taxon>Bacteria</taxon>
        <taxon>Bacillati</taxon>
        <taxon>Actinomycetota</taxon>
        <taxon>Actinomycetes</taxon>
        <taxon>Pseudonocardiales</taxon>
        <taxon>Pseudonocardiaceae</taxon>
        <taxon>Pseudonocardia</taxon>
    </lineage>
</organism>
<sequence length="160" mass="18279">MDYLVRVNDTTLLRPGFSTFLDLPDLLTAIWPVARTWTWSMQRMPETSLPEGSAFGSLAEIEARMEGPRGWVMSFEELYDFSRQVGQIVWGEFLAAERPDQLPRPEDDDVHVAEHAFAGLCAFDSSFWYVGGPARMIQQIEARFDDVEHVGQGHWARADR</sequence>
<dbReference type="Proteomes" id="UP001500449">
    <property type="component" value="Unassembled WGS sequence"/>
</dbReference>
<gene>
    <name evidence="1" type="ORF">GCM10009836_20230</name>
</gene>
<dbReference type="RefSeq" id="WP_344414855.1">
    <property type="nucleotide sequence ID" value="NZ_BAAAQK010000005.1"/>
</dbReference>
<evidence type="ECO:0000313" key="1">
    <source>
        <dbReference type="EMBL" id="GAA1840838.1"/>
    </source>
</evidence>
<keyword evidence="2" id="KW-1185">Reference proteome</keyword>
<accession>A0ABN2MVY7</accession>